<evidence type="ECO:0000259" key="4">
    <source>
        <dbReference type="Pfam" id="PF00535"/>
    </source>
</evidence>
<dbReference type="Proteomes" id="UP000306409">
    <property type="component" value="Chromosome"/>
</dbReference>
<gene>
    <name evidence="5" type="ORF">EHE19_019390</name>
</gene>
<dbReference type="EMBL" id="CP061336">
    <property type="protein sequence ID" value="QNU66959.1"/>
    <property type="molecule type" value="Genomic_DNA"/>
</dbReference>
<dbReference type="PANTHER" id="PTHR43630:SF1">
    <property type="entry name" value="POLY-BETA-1,6-N-ACETYL-D-GLUCOSAMINE SYNTHASE"/>
    <property type="match status" value="1"/>
</dbReference>
<keyword evidence="3 5" id="KW-0808">Transferase</keyword>
<dbReference type="InterPro" id="IPR001173">
    <property type="entry name" value="Glyco_trans_2-like"/>
</dbReference>
<evidence type="ECO:0000256" key="1">
    <source>
        <dbReference type="ARBA" id="ARBA00006739"/>
    </source>
</evidence>
<comment type="similarity">
    <text evidence="1">Belongs to the glycosyltransferase 2 family.</text>
</comment>
<dbReference type="CDD" id="cd06423">
    <property type="entry name" value="CESA_like"/>
    <property type="match status" value="1"/>
</dbReference>
<protein>
    <submittedName>
        <fullName evidence="5">Putative glycosyltransferase, exosortase G system-associated</fullName>
    </submittedName>
</protein>
<dbReference type="RefSeq" id="WP_137699110.1">
    <property type="nucleotide sequence ID" value="NZ_CP061336.1"/>
</dbReference>
<keyword evidence="6" id="KW-1185">Reference proteome</keyword>
<dbReference type="PANTHER" id="PTHR43630">
    <property type="entry name" value="POLY-BETA-1,6-N-ACETYL-D-GLUCOSAMINE SYNTHASE"/>
    <property type="match status" value="1"/>
</dbReference>
<sequence length="454" mass="53401">MNLINYLSSSIVFWMAWIIIPLIMEIIPAVWEALVLLRKGFVKNDNNISDFPEITVIIPVYNSASTLYGCLESIYLSSYPNDKIKIMLVNNQGIDNSFQIYRQCQNEFKDLSLLWLNAKQGKSKALNLALFNSEGKYIIHIDSDGKLHRDALKNVVTRFELNSDIHCMTGSVLTDPELIESTNGFLMRMLRRIEFCEYCQAFFAGRNFQSEMDSIYTLSGAFSAFRKSTILKTQLYNTDTICEDTHVTFQIKKILKKKVFLCENALFFVDPIESFNKLYTQRQRWQRGEIEVAHMFMDRNLFADKGLFSNHALRFLIYDHTFAFPRMIWYFALICLIFMNYSLQLVAGSLVLILFLYILSAFLFYFDVLLLLKQFRELRQYYMKKWYAVALLPIFNFIVFWIRFAGIINSIKSDSSWRTKTLTDEWKGLTKVLYSDFAYISKFIEKMKSRYNNE</sequence>
<reference evidence="5 6" key="1">
    <citation type="submission" date="2020-09" db="EMBL/GenBank/DDBJ databases">
        <title>Characterization and genome sequencing of Ruminiclostridium sp. nov. MA18.</title>
        <authorList>
            <person name="Rettenmaier R."/>
            <person name="Kowollik M.-L."/>
            <person name="Liebl W."/>
            <person name="Zverlov V."/>
        </authorList>
    </citation>
    <scope>NUCLEOTIDE SEQUENCE [LARGE SCALE GENOMIC DNA]</scope>
    <source>
        <strain evidence="5 6">MA18</strain>
    </source>
</reference>
<evidence type="ECO:0000256" key="2">
    <source>
        <dbReference type="ARBA" id="ARBA00022676"/>
    </source>
</evidence>
<dbReference type="KEGG" id="rher:EHE19_019390"/>
<dbReference type="SUPFAM" id="SSF53448">
    <property type="entry name" value="Nucleotide-diphospho-sugar transferases"/>
    <property type="match status" value="1"/>
</dbReference>
<dbReference type="OrthoDB" id="9807778at2"/>
<evidence type="ECO:0000313" key="5">
    <source>
        <dbReference type="EMBL" id="QNU66959.1"/>
    </source>
</evidence>
<dbReference type="Gene3D" id="3.90.550.10">
    <property type="entry name" value="Spore Coat Polysaccharide Biosynthesis Protein SpsA, Chain A"/>
    <property type="match status" value="1"/>
</dbReference>
<feature type="domain" description="Glycosyltransferase 2-like" evidence="4">
    <location>
        <begin position="55"/>
        <end position="168"/>
    </location>
</feature>
<dbReference type="NCBIfam" id="TIGR03111">
    <property type="entry name" value="glyc2_xrt_Gpos1"/>
    <property type="match status" value="1"/>
</dbReference>
<dbReference type="Pfam" id="PF00535">
    <property type="entry name" value="Glycos_transf_2"/>
    <property type="match status" value="1"/>
</dbReference>
<evidence type="ECO:0000313" key="6">
    <source>
        <dbReference type="Proteomes" id="UP000306409"/>
    </source>
</evidence>
<accession>A0A4U7J6J2</accession>
<dbReference type="AlphaFoldDB" id="A0A4U7J6J2"/>
<dbReference type="InterPro" id="IPR029044">
    <property type="entry name" value="Nucleotide-diphossugar_trans"/>
</dbReference>
<dbReference type="InterPro" id="IPR017542">
    <property type="entry name" value="XrtG-assoc_glycosyltfrase"/>
</dbReference>
<proteinExistence type="inferred from homology"/>
<keyword evidence="2" id="KW-0328">Glycosyltransferase</keyword>
<evidence type="ECO:0000256" key="3">
    <source>
        <dbReference type="ARBA" id="ARBA00022679"/>
    </source>
</evidence>
<organism evidence="5 6">
    <name type="scientific">Ruminiclostridium herbifermentans</name>
    <dbReference type="NCBI Taxonomy" id="2488810"/>
    <lineage>
        <taxon>Bacteria</taxon>
        <taxon>Bacillati</taxon>
        <taxon>Bacillota</taxon>
        <taxon>Clostridia</taxon>
        <taxon>Eubacteriales</taxon>
        <taxon>Oscillospiraceae</taxon>
        <taxon>Ruminiclostridium</taxon>
    </lineage>
</organism>
<name>A0A4U7J6J2_9FIRM</name>
<dbReference type="GO" id="GO:0016757">
    <property type="term" value="F:glycosyltransferase activity"/>
    <property type="evidence" value="ECO:0007669"/>
    <property type="project" value="UniProtKB-KW"/>
</dbReference>